<dbReference type="Gene3D" id="3.40.50.450">
    <property type="match status" value="1"/>
</dbReference>
<dbReference type="Pfam" id="PF02481">
    <property type="entry name" value="DNA_processg_A"/>
    <property type="match status" value="1"/>
</dbReference>
<name>A0ABS2DV85_9BURK</name>
<evidence type="ECO:0000256" key="1">
    <source>
        <dbReference type="ARBA" id="ARBA00006525"/>
    </source>
</evidence>
<dbReference type="EMBL" id="JACJJC010000084">
    <property type="protein sequence ID" value="MBM6705057.1"/>
    <property type="molecule type" value="Genomic_DNA"/>
</dbReference>
<evidence type="ECO:0000313" key="3">
    <source>
        <dbReference type="EMBL" id="MBM6705057.1"/>
    </source>
</evidence>
<evidence type="ECO:0000259" key="2">
    <source>
        <dbReference type="Pfam" id="PF02481"/>
    </source>
</evidence>
<feature type="domain" description="Smf/DprA SLOG" evidence="2">
    <location>
        <begin position="99"/>
        <end position="241"/>
    </location>
</feature>
<sequence>MFEKLSQNTYAALLLCGHLTEKSSREETSPLTVKEYATLAVWLMREKLKPSDLLSPSSSSILEKLSNINLDPKRIKDLLSRTLQLTLALERWNRAGINVISRSDVCYPSIIKQTLKQSSPPILYIAGNMDLLNQKERIAVVGSRNACEEDLEFAKTIGCRAAEDSGVIVSGGAKGVDLAAMEATLEAGGSAIGVLSDSLMKAVLKKNFREAIQGGKILLLSPFSPESRFLVGKAMARNKYIYI</sequence>
<protein>
    <submittedName>
        <fullName evidence="3">DNA-protecting protein DprA</fullName>
    </submittedName>
</protein>
<comment type="caution">
    <text evidence="3">The sequence shown here is derived from an EMBL/GenBank/DDBJ whole genome shotgun (WGS) entry which is preliminary data.</text>
</comment>
<feature type="non-terminal residue" evidence="3">
    <location>
        <position position="243"/>
    </location>
</feature>
<dbReference type="InterPro" id="IPR057666">
    <property type="entry name" value="DrpA_SLOG"/>
</dbReference>
<dbReference type="PANTHER" id="PTHR43022:SF1">
    <property type="entry name" value="PROTEIN SMF"/>
    <property type="match status" value="1"/>
</dbReference>
<proteinExistence type="inferred from homology"/>
<accession>A0ABS2DV85</accession>
<dbReference type="RefSeq" id="WP_205104701.1">
    <property type="nucleotide sequence ID" value="NZ_JACJJC010000084.1"/>
</dbReference>
<dbReference type="SUPFAM" id="SSF102405">
    <property type="entry name" value="MCP/YpsA-like"/>
    <property type="match status" value="1"/>
</dbReference>
<evidence type="ECO:0000313" key="4">
    <source>
        <dbReference type="Proteomes" id="UP000715095"/>
    </source>
</evidence>
<dbReference type="PANTHER" id="PTHR43022">
    <property type="entry name" value="PROTEIN SMF"/>
    <property type="match status" value="1"/>
</dbReference>
<comment type="similarity">
    <text evidence="1">Belongs to the DprA/Smf family.</text>
</comment>
<organism evidence="3 4">
    <name type="scientific">Sutterella massiliensis</name>
    <dbReference type="NCBI Taxonomy" id="1816689"/>
    <lineage>
        <taxon>Bacteria</taxon>
        <taxon>Pseudomonadati</taxon>
        <taxon>Pseudomonadota</taxon>
        <taxon>Betaproteobacteria</taxon>
        <taxon>Burkholderiales</taxon>
        <taxon>Sutterellaceae</taxon>
        <taxon>Sutterella</taxon>
    </lineage>
</organism>
<keyword evidence="4" id="KW-1185">Reference proteome</keyword>
<gene>
    <name evidence="3" type="ORF">H6A60_11330</name>
</gene>
<dbReference type="InterPro" id="IPR003488">
    <property type="entry name" value="DprA"/>
</dbReference>
<dbReference type="Proteomes" id="UP000715095">
    <property type="component" value="Unassembled WGS sequence"/>
</dbReference>
<reference evidence="3 4" key="1">
    <citation type="journal article" date="2021" name="Sci. Rep.">
        <title>The distribution of antibiotic resistance genes in chicken gut microbiota commensals.</title>
        <authorList>
            <person name="Juricova H."/>
            <person name="Matiasovicova J."/>
            <person name="Kubasova T."/>
            <person name="Cejkova D."/>
            <person name="Rychlik I."/>
        </authorList>
    </citation>
    <scope>NUCLEOTIDE SEQUENCE [LARGE SCALE GENOMIC DNA]</scope>
    <source>
        <strain evidence="3 4">An829</strain>
    </source>
</reference>